<accession>A0A8T7M9E6</accession>
<keyword evidence="2" id="KW-0540">Nuclease</keyword>
<evidence type="ECO:0000313" key="3">
    <source>
        <dbReference type="EMBL" id="WJW68675.1"/>
    </source>
</evidence>
<keyword evidence="5" id="KW-1185">Reference proteome</keyword>
<evidence type="ECO:0000313" key="5">
    <source>
        <dbReference type="Proteomes" id="UP001431572"/>
    </source>
</evidence>
<dbReference type="AlphaFoldDB" id="A0A8T7M9E6"/>
<dbReference type="Pfam" id="PF05685">
    <property type="entry name" value="Uma2"/>
    <property type="match status" value="1"/>
</dbReference>
<dbReference type="EMBL" id="CP128400">
    <property type="protein sequence ID" value="WJW68675.1"/>
    <property type="molecule type" value="Genomic_DNA"/>
</dbReference>
<dbReference type="Proteomes" id="UP000521676">
    <property type="component" value="Unassembled WGS sequence"/>
</dbReference>
<sequence length="191" mass="22058">MVQPARQNYTPEEYLRLEESSLEKHEFYKGDIFLMAGATESHNLIAANAIIELGSGLRGKPCKVYSSDMRIQVQSNGLYTYADVSVVCGQVEFATSRTDTITNPILIIEVLSPSTEKYDRSQKFELYRALTSLENYLVIDQARIYVEYHRRVEGTKWLMETYSRLDEVIKLPWFNLQIPLVNLYDKTDLVI</sequence>
<feature type="domain" description="Putative restriction endonuclease" evidence="1">
    <location>
        <begin position="11"/>
        <end position="174"/>
    </location>
</feature>
<evidence type="ECO:0000259" key="1">
    <source>
        <dbReference type="Pfam" id="PF05685"/>
    </source>
</evidence>
<dbReference type="EMBL" id="JACATZ010000003">
    <property type="protein sequence ID" value="NWJ48745.1"/>
    <property type="molecule type" value="Genomic_DNA"/>
</dbReference>
<proteinExistence type="predicted"/>
<dbReference type="InterPro" id="IPR012296">
    <property type="entry name" value="Nuclease_put_TT1808"/>
</dbReference>
<dbReference type="PANTHER" id="PTHR36558:SF1">
    <property type="entry name" value="RESTRICTION ENDONUCLEASE DOMAIN-CONTAINING PROTEIN-RELATED"/>
    <property type="match status" value="1"/>
</dbReference>
<keyword evidence="2" id="KW-0378">Hydrolase</keyword>
<dbReference type="GO" id="GO:0004519">
    <property type="term" value="F:endonuclease activity"/>
    <property type="evidence" value="ECO:0007669"/>
    <property type="project" value="UniProtKB-KW"/>
</dbReference>
<reference evidence="2 4" key="1">
    <citation type="submission" date="2020-06" db="EMBL/GenBank/DDBJ databases">
        <title>Anoxygenic phototrophic Chloroflexota member uses a Type I reaction center.</title>
        <authorList>
            <person name="Tsuji J.M."/>
            <person name="Shaw N.A."/>
            <person name="Nagashima S."/>
            <person name="Venkiteswaran J."/>
            <person name="Schiff S.L."/>
            <person name="Hanada S."/>
            <person name="Tank M."/>
            <person name="Neufeld J.D."/>
        </authorList>
    </citation>
    <scope>NUCLEOTIDE SEQUENCE [LARGE SCALE GENOMIC DNA]</scope>
    <source>
        <strain evidence="2">L227-S17</strain>
    </source>
</reference>
<reference evidence="3" key="2">
    <citation type="journal article" date="2024" name="Nature">
        <title>Anoxygenic phototroph of the Chloroflexota uses a type I reaction centre.</title>
        <authorList>
            <person name="Tsuji J.M."/>
            <person name="Shaw N.A."/>
            <person name="Nagashima S."/>
            <person name="Venkiteswaran J.J."/>
            <person name="Schiff S.L."/>
            <person name="Watanabe T."/>
            <person name="Fukui M."/>
            <person name="Hanada S."/>
            <person name="Tank M."/>
            <person name="Neufeld J.D."/>
        </authorList>
    </citation>
    <scope>NUCLEOTIDE SEQUENCE</scope>
    <source>
        <strain evidence="3">L227-S17</strain>
    </source>
</reference>
<keyword evidence="2" id="KW-0255">Endonuclease</keyword>
<dbReference type="Proteomes" id="UP001431572">
    <property type="component" value="Chromosome 2"/>
</dbReference>
<evidence type="ECO:0000313" key="2">
    <source>
        <dbReference type="EMBL" id="NWJ48745.1"/>
    </source>
</evidence>
<name>A0A8T7M9E6_9CHLR</name>
<dbReference type="SUPFAM" id="SSF52980">
    <property type="entry name" value="Restriction endonuclease-like"/>
    <property type="match status" value="1"/>
</dbReference>
<dbReference type="Gene3D" id="3.90.1570.10">
    <property type="entry name" value="tt1808, chain A"/>
    <property type="match status" value="1"/>
</dbReference>
<protein>
    <submittedName>
        <fullName evidence="2">Uma2 family endonuclease</fullName>
    </submittedName>
</protein>
<dbReference type="InterPro" id="IPR011335">
    <property type="entry name" value="Restrct_endonuc-II-like"/>
</dbReference>
<organism evidence="2 4">
    <name type="scientific">Candidatus Chlorohelix allophototropha</name>
    <dbReference type="NCBI Taxonomy" id="3003348"/>
    <lineage>
        <taxon>Bacteria</taxon>
        <taxon>Bacillati</taxon>
        <taxon>Chloroflexota</taxon>
        <taxon>Chloroflexia</taxon>
        <taxon>Candidatus Chloroheliales</taxon>
        <taxon>Candidatus Chloroheliaceae</taxon>
        <taxon>Candidatus Chlorohelix</taxon>
    </lineage>
</organism>
<evidence type="ECO:0000313" key="4">
    <source>
        <dbReference type="Proteomes" id="UP000521676"/>
    </source>
</evidence>
<dbReference type="InterPro" id="IPR008538">
    <property type="entry name" value="Uma2"/>
</dbReference>
<dbReference type="CDD" id="cd06260">
    <property type="entry name" value="DUF820-like"/>
    <property type="match status" value="1"/>
</dbReference>
<dbReference type="RefSeq" id="WP_341470580.1">
    <property type="nucleotide sequence ID" value="NZ_CP128400.1"/>
</dbReference>
<dbReference type="PANTHER" id="PTHR36558">
    <property type="entry name" value="GLR1098 PROTEIN"/>
    <property type="match status" value="1"/>
</dbReference>
<gene>
    <name evidence="2" type="ORF">HXX08_23040</name>
    <name evidence="3" type="ORF">OZ401_004291</name>
</gene>